<name>A0ABZ0JJP7_9XANT</name>
<reference evidence="1 2" key="1">
    <citation type="submission" date="2023-05" db="EMBL/GenBank/DDBJ databases">
        <title>Xanthomonas rydalmerenesis sp. nov., a novel Xanthomonas species isolated from Fragaria x ananassa.</title>
        <authorList>
            <person name="McKnight D.J.E."/>
            <person name="Wong-Bajracharya J."/>
            <person name="Okoh E.B."/>
            <person name="Snijders F."/>
            <person name="Lidbetter F."/>
            <person name="Webster J."/>
            <person name="Djordjevic S.P."/>
            <person name="Bogema D.R."/>
            <person name="Chapman T.A."/>
        </authorList>
    </citation>
    <scope>NUCLEOTIDE SEQUENCE [LARGE SCALE GENOMIC DNA]</scope>
    <source>
        <strain evidence="1 2">DAR34883</strain>
    </source>
</reference>
<keyword evidence="2" id="KW-1185">Reference proteome</keyword>
<dbReference type="Proteomes" id="UP001302020">
    <property type="component" value="Chromosome"/>
</dbReference>
<gene>
    <name evidence="1" type="ORF">QN243_16565</name>
</gene>
<dbReference type="RefSeq" id="WP_317843695.1">
    <property type="nucleotide sequence ID" value="NZ_CP126170.1"/>
</dbReference>
<evidence type="ECO:0000313" key="2">
    <source>
        <dbReference type="Proteomes" id="UP001302020"/>
    </source>
</evidence>
<protein>
    <submittedName>
        <fullName evidence="1">Uncharacterized protein</fullName>
    </submittedName>
</protein>
<evidence type="ECO:0000313" key="1">
    <source>
        <dbReference type="EMBL" id="WOS40001.1"/>
    </source>
</evidence>
<dbReference type="EMBL" id="CP126172">
    <property type="protein sequence ID" value="WOS40001.1"/>
    <property type="molecule type" value="Genomic_DNA"/>
</dbReference>
<proteinExistence type="predicted"/>
<sequence>MHRADDVVEIERLVKVLVAEGYFAYCKWDGAVPILFALGQKKTHSVDVRRRGGQIAVEYWFGYPDDELMREELFQSFAKTVAPVQAWLAKDAAN</sequence>
<organism evidence="1 2">
    <name type="scientific">Xanthomonas rydalmerensis</name>
    <dbReference type="NCBI Taxonomy" id="3046274"/>
    <lineage>
        <taxon>Bacteria</taxon>
        <taxon>Pseudomonadati</taxon>
        <taxon>Pseudomonadota</taxon>
        <taxon>Gammaproteobacteria</taxon>
        <taxon>Lysobacterales</taxon>
        <taxon>Lysobacteraceae</taxon>
        <taxon>Xanthomonas</taxon>
    </lineage>
</organism>
<accession>A0ABZ0JJP7</accession>